<dbReference type="HOGENOM" id="CLU_1523389_0_0_5"/>
<keyword evidence="1" id="KW-0812">Transmembrane</keyword>
<dbReference type="InterPro" id="IPR035965">
    <property type="entry name" value="PAS-like_dom_sf"/>
</dbReference>
<dbReference type="AlphaFoldDB" id="Q2W747"/>
<dbReference type="EMBL" id="AP007255">
    <property type="protein sequence ID" value="BAE50328.1"/>
    <property type="molecule type" value="Genomic_DNA"/>
</dbReference>
<gene>
    <name evidence="2" type="ordered locus">amb1524</name>
</gene>
<accession>Q2W747</accession>
<evidence type="ECO:0000313" key="2">
    <source>
        <dbReference type="EMBL" id="BAE50328.1"/>
    </source>
</evidence>
<evidence type="ECO:0008006" key="4">
    <source>
        <dbReference type="Google" id="ProtNLM"/>
    </source>
</evidence>
<reference evidence="2 3" key="1">
    <citation type="journal article" date="2005" name="DNA Res.">
        <title>Complete genome sequence of the facultative anaerobic magnetotactic bacterium Magnetospirillum sp. strain AMB-1.</title>
        <authorList>
            <person name="Matsunaga T."/>
            <person name="Okamura Y."/>
            <person name="Fukuda Y."/>
            <person name="Wahyudi A.T."/>
            <person name="Murase Y."/>
            <person name="Takeyama H."/>
        </authorList>
    </citation>
    <scope>NUCLEOTIDE SEQUENCE [LARGE SCALE GENOMIC DNA]</scope>
    <source>
        <strain evidence="3">ATCC 700264 / AMB-1</strain>
    </source>
</reference>
<name>Q2W747_PARM1</name>
<organism evidence="2 3">
    <name type="scientific">Paramagnetospirillum magneticum (strain ATCC 700264 / AMB-1)</name>
    <name type="common">Magnetospirillum magneticum</name>
    <dbReference type="NCBI Taxonomy" id="342108"/>
    <lineage>
        <taxon>Bacteria</taxon>
        <taxon>Pseudomonadati</taxon>
        <taxon>Pseudomonadota</taxon>
        <taxon>Alphaproteobacteria</taxon>
        <taxon>Rhodospirillales</taxon>
        <taxon>Magnetospirillaceae</taxon>
        <taxon>Paramagnetospirillum</taxon>
    </lineage>
</organism>
<protein>
    <recommendedName>
        <fullName evidence="4">PAS domain-containing protein</fullName>
    </recommendedName>
</protein>
<feature type="transmembrane region" description="Helical" evidence="1">
    <location>
        <begin position="12"/>
        <end position="29"/>
    </location>
</feature>
<dbReference type="KEGG" id="mag:amb1524"/>
<keyword evidence="1" id="KW-0472">Membrane</keyword>
<dbReference type="Proteomes" id="UP000007058">
    <property type="component" value="Chromosome"/>
</dbReference>
<sequence>MDFSWIADTPWYAWVSIVAVFGLALWRPDQALMLITRRRPRPEPKGRTPDEIMWEAGKVFAEGLSVPVVIIDYNLAVHVHNPPAEELTGRSFYAVHKHSFGLLLTDEDEDALKGWIGRYLKDYREGEAVQLVGHRRPLTICRPDGTRRQAIAILTHFGNGHGGIQIELSPDLRKAA</sequence>
<evidence type="ECO:0000313" key="3">
    <source>
        <dbReference type="Proteomes" id="UP000007058"/>
    </source>
</evidence>
<keyword evidence="1" id="KW-1133">Transmembrane helix</keyword>
<evidence type="ECO:0000256" key="1">
    <source>
        <dbReference type="SAM" id="Phobius"/>
    </source>
</evidence>
<proteinExistence type="predicted"/>
<dbReference type="Gene3D" id="3.30.450.20">
    <property type="entry name" value="PAS domain"/>
    <property type="match status" value="1"/>
</dbReference>
<dbReference type="STRING" id="342108.amb1524"/>
<keyword evidence="3" id="KW-1185">Reference proteome</keyword>
<dbReference type="SUPFAM" id="SSF55785">
    <property type="entry name" value="PYP-like sensor domain (PAS domain)"/>
    <property type="match status" value="1"/>
</dbReference>